<sequence length="173" mass="17900">MSGESAPRATVGSESLERAFGGTAACNACGARVAEYRVVALFLHETAAIRAYCARCYPAAADGDYHAGGDGLRLDYAAFAARFGAPGPPPPPTTPVDRMLAALVADPALRLLAPGSEAVARRRRRVPYPVRVGFALDGATSEARMSVAPDGRMTDLAGDPAACDRVRALLAGI</sequence>
<evidence type="ECO:0000313" key="2">
    <source>
        <dbReference type="Proteomes" id="UP000319771"/>
    </source>
</evidence>
<comment type="caution">
    <text evidence="1">The sequence shown here is derived from an EMBL/GenBank/DDBJ whole genome shotgun (WGS) entry which is preliminary data.</text>
</comment>
<reference evidence="1 2" key="1">
    <citation type="journal article" date="2019" name="Nat. Microbiol.">
        <title>Mediterranean grassland soil C-N compound turnover is dependent on rainfall and depth, and is mediated by genomically divergent microorganisms.</title>
        <authorList>
            <person name="Diamond S."/>
            <person name="Andeer P.F."/>
            <person name="Li Z."/>
            <person name="Crits-Christoph A."/>
            <person name="Burstein D."/>
            <person name="Anantharaman K."/>
            <person name="Lane K.R."/>
            <person name="Thomas B.C."/>
            <person name="Pan C."/>
            <person name="Northen T.R."/>
            <person name="Banfield J.F."/>
        </authorList>
    </citation>
    <scope>NUCLEOTIDE SEQUENCE [LARGE SCALE GENOMIC DNA]</scope>
    <source>
        <strain evidence="1">WS_11</strain>
    </source>
</reference>
<dbReference type="EMBL" id="VBPB01000198">
    <property type="protein sequence ID" value="TMQ70848.1"/>
    <property type="molecule type" value="Genomic_DNA"/>
</dbReference>
<accession>A0A538U4P1</accession>
<gene>
    <name evidence="1" type="ORF">E6K81_11575</name>
</gene>
<dbReference type="Proteomes" id="UP000319771">
    <property type="component" value="Unassembled WGS sequence"/>
</dbReference>
<organism evidence="1 2">
    <name type="scientific">Eiseniibacteriota bacterium</name>
    <dbReference type="NCBI Taxonomy" id="2212470"/>
    <lineage>
        <taxon>Bacteria</taxon>
        <taxon>Candidatus Eiseniibacteriota</taxon>
    </lineage>
</organism>
<proteinExistence type="predicted"/>
<name>A0A538U4P1_UNCEI</name>
<evidence type="ECO:0000313" key="1">
    <source>
        <dbReference type="EMBL" id="TMQ70848.1"/>
    </source>
</evidence>
<protein>
    <submittedName>
        <fullName evidence="1">Uncharacterized protein</fullName>
    </submittedName>
</protein>
<dbReference type="AlphaFoldDB" id="A0A538U4P1"/>